<dbReference type="Pfam" id="PF00378">
    <property type="entry name" value="ECH_1"/>
    <property type="match status" value="1"/>
</dbReference>
<reference evidence="2 3" key="1">
    <citation type="submission" date="2018-03" db="EMBL/GenBank/DDBJ databases">
        <title>Genome sequencing of Simplicispira sp.</title>
        <authorList>
            <person name="Kim S.-J."/>
            <person name="Heo J."/>
            <person name="Kwon S.-W."/>
        </authorList>
    </citation>
    <scope>NUCLEOTIDE SEQUENCE [LARGE SCALE GENOMIC DNA]</scope>
    <source>
        <strain evidence="2 3">SC1-8</strain>
    </source>
</reference>
<dbReference type="SUPFAM" id="SSF52096">
    <property type="entry name" value="ClpP/crotonase"/>
    <property type="match status" value="1"/>
</dbReference>
<dbReference type="InterPro" id="IPR029045">
    <property type="entry name" value="ClpP/crotonase-like_dom_sf"/>
</dbReference>
<dbReference type="InterPro" id="IPR051683">
    <property type="entry name" value="Enoyl-CoA_Hydratase/Isomerase"/>
</dbReference>
<dbReference type="Proteomes" id="UP000239326">
    <property type="component" value="Chromosome"/>
</dbReference>
<dbReference type="PANTHER" id="PTHR42964">
    <property type="entry name" value="ENOYL-COA HYDRATASE"/>
    <property type="match status" value="1"/>
</dbReference>
<organism evidence="2 3">
    <name type="scientific">Simplicispira suum</name>
    <dbReference type="NCBI Taxonomy" id="2109915"/>
    <lineage>
        <taxon>Bacteria</taxon>
        <taxon>Pseudomonadati</taxon>
        <taxon>Pseudomonadota</taxon>
        <taxon>Betaproteobacteria</taxon>
        <taxon>Burkholderiales</taxon>
        <taxon>Comamonadaceae</taxon>
        <taxon>Simplicispira</taxon>
    </lineage>
</organism>
<dbReference type="EMBL" id="CP027669">
    <property type="protein sequence ID" value="AVO41312.1"/>
    <property type="molecule type" value="Genomic_DNA"/>
</dbReference>
<name>A0A2S0MZJ0_9BURK</name>
<dbReference type="AlphaFoldDB" id="A0A2S0MZJ0"/>
<evidence type="ECO:0000313" key="3">
    <source>
        <dbReference type="Proteomes" id="UP000239326"/>
    </source>
</evidence>
<dbReference type="Gene3D" id="3.90.226.10">
    <property type="entry name" value="2-enoyl-CoA Hydratase, Chain A, domain 1"/>
    <property type="match status" value="1"/>
</dbReference>
<dbReference type="OrthoDB" id="9774843at2"/>
<sequence length="259" mass="28433">MENQELLVGREGPVLTLTINREDKRNSLSPEVLDGICEQLRRGQDDADLRAIVLTAVGTKAFCAGADLASGKAFKPDYSQPRNQGLPQLFRLARESNVPIVGRINGTCMAGGMGLLAMCDMAIAADHALFGLPEVKVGVYPMQVLSMLQHVVPRRRLMELCFTGEPVSAQEALEMGLLNAVVPTAELDAAVQKMIDRLMDKSPTGIRRGKYATYAIEAMSFEESIKFMESQIALMSQTEDSIEGRTAFKEKRKPVWTGR</sequence>
<keyword evidence="3" id="KW-1185">Reference proteome</keyword>
<proteinExistence type="inferred from homology"/>
<protein>
    <submittedName>
        <fullName evidence="2">Enoyl-CoA hydratase</fullName>
    </submittedName>
</protein>
<evidence type="ECO:0000313" key="2">
    <source>
        <dbReference type="EMBL" id="AVO41312.1"/>
    </source>
</evidence>
<evidence type="ECO:0000256" key="1">
    <source>
        <dbReference type="ARBA" id="ARBA00005254"/>
    </source>
</evidence>
<dbReference type="KEGG" id="simp:C6571_08425"/>
<dbReference type="InterPro" id="IPR001753">
    <property type="entry name" value="Enoyl-CoA_hydra/iso"/>
</dbReference>
<comment type="similarity">
    <text evidence="1">Belongs to the enoyl-CoA hydratase/isomerase family.</text>
</comment>
<dbReference type="GO" id="GO:0003824">
    <property type="term" value="F:catalytic activity"/>
    <property type="evidence" value="ECO:0007669"/>
    <property type="project" value="UniProtKB-ARBA"/>
</dbReference>
<dbReference type="CDD" id="cd06558">
    <property type="entry name" value="crotonase-like"/>
    <property type="match status" value="1"/>
</dbReference>
<accession>A0A2S0MZJ0</accession>
<gene>
    <name evidence="2" type="ORF">C6571_08425</name>
</gene>
<dbReference type="PANTHER" id="PTHR42964:SF1">
    <property type="entry name" value="POLYKETIDE BIOSYNTHESIS ENOYL-COA HYDRATASE PKSH-RELATED"/>
    <property type="match status" value="1"/>
</dbReference>